<evidence type="ECO:0000313" key="7">
    <source>
        <dbReference type="EMBL" id="ABW17818.1"/>
    </source>
</evidence>
<evidence type="ECO:0000313" key="8">
    <source>
        <dbReference type="Proteomes" id="UP000000269"/>
    </source>
</evidence>
<feature type="transmembrane region" description="Helical" evidence="5">
    <location>
        <begin position="6"/>
        <end position="24"/>
    </location>
</feature>
<feature type="transmembrane region" description="Helical" evidence="5">
    <location>
        <begin position="130"/>
        <end position="146"/>
    </location>
</feature>
<feature type="domain" description="Sodium/calcium exchanger membrane region" evidence="6">
    <location>
        <begin position="167"/>
        <end position="307"/>
    </location>
</feature>
<dbReference type="InterPro" id="IPR004481">
    <property type="entry name" value="K/Na/Ca-exchanger"/>
</dbReference>
<dbReference type="EMBL" id="CP000853">
    <property type="protein sequence ID" value="ABW17818.1"/>
    <property type="molecule type" value="Genomic_DNA"/>
</dbReference>
<feature type="transmembrane region" description="Helical" evidence="5">
    <location>
        <begin position="198"/>
        <end position="224"/>
    </location>
</feature>
<keyword evidence="8" id="KW-1185">Reference proteome</keyword>
<feature type="transmembrane region" description="Helical" evidence="5">
    <location>
        <begin position="69"/>
        <end position="94"/>
    </location>
</feature>
<dbReference type="RefSeq" id="WP_012158133.1">
    <property type="nucleotide sequence ID" value="NC_009922.1"/>
</dbReference>
<proteinExistence type="predicted"/>
<dbReference type="GO" id="GO:0008273">
    <property type="term" value="F:calcium, potassium:sodium antiporter activity"/>
    <property type="evidence" value="ECO:0007669"/>
    <property type="project" value="TreeGrafter"/>
</dbReference>
<dbReference type="PANTHER" id="PTHR10846">
    <property type="entry name" value="SODIUM/POTASSIUM/CALCIUM EXCHANGER"/>
    <property type="match status" value="1"/>
</dbReference>
<name>A8ML01_ALKOO</name>
<keyword evidence="3 5" id="KW-1133">Transmembrane helix</keyword>
<feature type="transmembrane region" description="Helical" evidence="5">
    <location>
        <begin position="106"/>
        <end position="124"/>
    </location>
</feature>
<dbReference type="Proteomes" id="UP000000269">
    <property type="component" value="Chromosome"/>
</dbReference>
<dbReference type="GO" id="GO:0005886">
    <property type="term" value="C:plasma membrane"/>
    <property type="evidence" value="ECO:0007669"/>
    <property type="project" value="TreeGrafter"/>
</dbReference>
<protein>
    <submittedName>
        <fullName evidence="7">Na+/Ca+ antiporter, CaCA family</fullName>
    </submittedName>
</protein>
<feature type="transmembrane region" description="Helical" evidence="5">
    <location>
        <begin position="290"/>
        <end position="308"/>
    </location>
</feature>
<dbReference type="Pfam" id="PF01699">
    <property type="entry name" value="Na_Ca_ex"/>
    <property type="match status" value="2"/>
</dbReference>
<feature type="transmembrane region" description="Helical" evidence="5">
    <location>
        <begin position="167"/>
        <end position="186"/>
    </location>
</feature>
<dbReference type="InterPro" id="IPR044880">
    <property type="entry name" value="NCX_ion-bd_dom_sf"/>
</dbReference>
<keyword evidence="2 5" id="KW-0812">Transmembrane</keyword>
<dbReference type="eggNOG" id="COG0530">
    <property type="taxonomic scope" value="Bacteria"/>
</dbReference>
<dbReference type="NCBIfam" id="TIGR00367">
    <property type="entry name" value="calcium/sodium antiporter"/>
    <property type="match status" value="1"/>
</dbReference>
<feature type="transmembrane region" description="Helical" evidence="5">
    <location>
        <begin position="263"/>
        <end position="283"/>
    </location>
</feature>
<dbReference type="PANTHER" id="PTHR10846:SF8">
    <property type="entry name" value="INNER MEMBRANE PROTEIN YRBG"/>
    <property type="match status" value="1"/>
</dbReference>
<evidence type="ECO:0000256" key="1">
    <source>
        <dbReference type="ARBA" id="ARBA00004141"/>
    </source>
</evidence>
<feature type="transmembrane region" description="Helical" evidence="5">
    <location>
        <begin position="31"/>
        <end position="49"/>
    </location>
</feature>
<dbReference type="GO" id="GO:0005262">
    <property type="term" value="F:calcium channel activity"/>
    <property type="evidence" value="ECO:0007669"/>
    <property type="project" value="TreeGrafter"/>
</dbReference>
<dbReference type="HOGENOM" id="CLU_007948_0_3_9"/>
<organism evidence="7 8">
    <name type="scientific">Alkaliphilus oremlandii (strain OhILAs)</name>
    <name type="common">Clostridium oremlandii (strain OhILAs)</name>
    <dbReference type="NCBI Taxonomy" id="350688"/>
    <lineage>
        <taxon>Bacteria</taxon>
        <taxon>Bacillati</taxon>
        <taxon>Bacillota</taxon>
        <taxon>Clostridia</taxon>
        <taxon>Peptostreptococcales</taxon>
        <taxon>Natronincolaceae</taxon>
        <taxon>Alkaliphilus</taxon>
    </lineage>
</organism>
<comment type="subcellular location">
    <subcellularLocation>
        <location evidence="1">Membrane</location>
        <topology evidence="1">Multi-pass membrane protein</topology>
    </subcellularLocation>
</comment>
<dbReference type="STRING" id="350688.Clos_0255"/>
<feature type="domain" description="Sodium/calcium exchanger membrane region" evidence="6">
    <location>
        <begin position="6"/>
        <end position="143"/>
    </location>
</feature>
<keyword evidence="4 5" id="KW-0472">Membrane</keyword>
<reference evidence="8" key="1">
    <citation type="submission" date="2007-10" db="EMBL/GenBank/DDBJ databases">
        <title>Complete genome of Alkaliphilus oremlandii OhILAs.</title>
        <authorList>
            <person name="Copeland A."/>
            <person name="Lucas S."/>
            <person name="Lapidus A."/>
            <person name="Barry K."/>
            <person name="Detter J.C."/>
            <person name="Glavina del Rio T."/>
            <person name="Hammon N."/>
            <person name="Israni S."/>
            <person name="Dalin E."/>
            <person name="Tice H."/>
            <person name="Pitluck S."/>
            <person name="Chain P."/>
            <person name="Malfatti S."/>
            <person name="Shin M."/>
            <person name="Vergez L."/>
            <person name="Schmutz J."/>
            <person name="Larimer F."/>
            <person name="Land M."/>
            <person name="Hauser L."/>
            <person name="Kyrpides N."/>
            <person name="Mikhailova N."/>
            <person name="Stolz J.F."/>
            <person name="Dawson A."/>
            <person name="Fisher E."/>
            <person name="Crable B."/>
            <person name="Perera E."/>
            <person name="Lisak J."/>
            <person name="Ranganathan M."/>
            <person name="Basu P."/>
            <person name="Richardson P."/>
        </authorList>
    </citation>
    <scope>NUCLEOTIDE SEQUENCE [LARGE SCALE GENOMIC DNA]</scope>
    <source>
        <strain evidence="8">OhILAs</strain>
    </source>
</reference>
<dbReference type="KEGG" id="aoe:Clos_0255"/>
<gene>
    <name evidence="7" type="ordered locus">Clos_0255</name>
</gene>
<evidence type="ECO:0000256" key="2">
    <source>
        <dbReference type="ARBA" id="ARBA00022692"/>
    </source>
</evidence>
<sequence>MNLIPFIVLIVSFLAIIKSADWLIDASSALALYLGISPLIVGLTVVAFGTSAPEASVNIIASFQKKSEIVIGNITGSNIINIGIVIGITSLIYTIKADWSVIRVDIPFAFISSAAFILLVVDGLSNKDGLILAILLFIYLNYLWLTSKSSRKKGNDLNRQSMDLIHILFYLVLGIIGLVISGYYIVDASVKIATLLGFSQAFIGLTVVAFGTSLPELITCLVACHKKNDDIAVGNIIGSNIFNILFVLSVSSLISPIAFSSHLIIDLAFMLLFTFLLFIFSYTHKKISRLEGFVLMMLYLFYFVFIYLRR</sequence>
<dbReference type="GO" id="GO:0006874">
    <property type="term" value="P:intracellular calcium ion homeostasis"/>
    <property type="evidence" value="ECO:0007669"/>
    <property type="project" value="TreeGrafter"/>
</dbReference>
<dbReference type="AlphaFoldDB" id="A8ML01"/>
<feature type="transmembrane region" description="Helical" evidence="5">
    <location>
        <begin position="236"/>
        <end position="257"/>
    </location>
</feature>
<dbReference type="Gene3D" id="1.20.1420.30">
    <property type="entry name" value="NCX, central ion-binding region"/>
    <property type="match status" value="1"/>
</dbReference>
<accession>A8ML01</accession>
<evidence type="ECO:0000256" key="4">
    <source>
        <dbReference type="ARBA" id="ARBA00023136"/>
    </source>
</evidence>
<evidence type="ECO:0000256" key="3">
    <source>
        <dbReference type="ARBA" id="ARBA00022989"/>
    </source>
</evidence>
<evidence type="ECO:0000256" key="5">
    <source>
        <dbReference type="SAM" id="Phobius"/>
    </source>
</evidence>
<dbReference type="InterPro" id="IPR004837">
    <property type="entry name" value="NaCa_Exmemb"/>
</dbReference>
<evidence type="ECO:0000259" key="6">
    <source>
        <dbReference type="Pfam" id="PF01699"/>
    </source>
</evidence>